<gene>
    <name evidence="3" type="ORF">CUNI_LOCUS4871</name>
</gene>
<evidence type="ECO:0000256" key="1">
    <source>
        <dbReference type="SAM" id="MobiDB-lite"/>
    </source>
</evidence>
<dbReference type="OrthoDB" id="10253982at2759"/>
<dbReference type="Gene3D" id="3.60.10.10">
    <property type="entry name" value="Endonuclease/exonuclease/phosphatase"/>
    <property type="match status" value="1"/>
</dbReference>
<feature type="compositionally biased region" description="Polar residues" evidence="1">
    <location>
        <begin position="247"/>
        <end position="257"/>
    </location>
</feature>
<dbReference type="Proteomes" id="UP000678393">
    <property type="component" value="Unassembled WGS sequence"/>
</dbReference>
<feature type="region of interest" description="Disordered" evidence="1">
    <location>
        <begin position="280"/>
        <end position="405"/>
    </location>
</feature>
<dbReference type="InterPro" id="IPR050410">
    <property type="entry name" value="CCR4/nocturin_mRNA_transcr"/>
</dbReference>
<feature type="domain" description="Endonuclease/exonuclease/phosphatase" evidence="2">
    <location>
        <begin position="444"/>
        <end position="811"/>
    </location>
</feature>
<feature type="compositionally biased region" description="Basic and acidic residues" evidence="1">
    <location>
        <begin position="190"/>
        <end position="209"/>
    </location>
</feature>
<organism evidence="3 4">
    <name type="scientific">Candidula unifasciata</name>
    <dbReference type="NCBI Taxonomy" id="100452"/>
    <lineage>
        <taxon>Eukaryota</taxon>
        <taxon>Metazoa</taxon>
        <taxon>Spiralia</taxon>
        <taxon>Lophotrochozoa</taxon>
        <taxon>Mollusca</taxon>
        <taxon>Gastropoda</taxon>
        <taxon>Heterobranchia</taxon>
        <taxon>Euthyneura</taxon>
        <taxon>Panpulmonata</taxon>
        <taxon>Eupulmonata</taxon>
        <taxon>Stylommatophora</taxon>
        <taxon>Helicina</taxon>
        <taxon>Helicoidea</taxon>
        <taxon>Geomitridae</taxon>
        <taxon>Candidula</taxon>
    </lineage>
</organism>
<feature type="compositionally biased region" description="Basic and acidic residues" evidence="1">
    <location>
        <begin position="340"/>
        <end position="364"/>
    </location>
</feature>
<name>A0A8S3YR57_9EUPU</name>
<feature type="compositionally biased region" description="Basic residues" evidence="1">
    <location>
        <begin position="70"/>
        <end position="80"/>
    </location>
</feature>
<proteinExistence type="predicted"/>
<dbReference type="SUPFAM" id="SSF56219">
    <property type="entry name" value="DNase I-like"/>
    <property type="match status" value="1"/>
</dbReference>
<feature type="compositionally biased region" description="Basic and acidic residues" evidence="1">
    <location>
        <begin position="219"/>
        <end position="246"/>
    </location>
</feature>
<feature type="region of interest" description="Disordered" evidence="1">
    <location>
        <begin position="803"/>
        <end position="831"/>
    </location>
</feature>
<dbReference type="EMBL" id="CAJHNH020000684">
    <property type="protein sequence ID" value="CAG5119313.1"/>
    <property type="molecule type" value="Genomic_DNA"/>
</dbReference>
<feature type="compositionally biased region" description="Basic residues" evidence="1">
    <location>
        <begin position="319"/>
        <end position="328"/>
    </location>
</feature>
<dbReference type="InterPro" id="IPR036691">
    <property type="entry name" value="Endo/exonu/phosph_ase_sf"/>
</dbReference>
<feature type="compositionally biased region" description="Polar residues" evidence="1">
    <location>
        <begin position="101"/>
        <end position="151"/>
    </location>
</feature>
<feature type="compositionally biased region" description="Polar residues" evidence="1">
    <location>
        <begin position="809"/>
        <end position="827"/>
    </location>
</feature>
<feature type="compositionally biased region" description="Polar residues" evidence="1">
    <location>
        <begin position="31"/>
        <end position="47"/>
    </location>
</feature>
<feature type="region of interest" description="Disordered" evidence="1">
    <location>
        <begin position="31"/>
        <end position="259"/>
    </location>
</feature>
<reference evidence="3" key="1">
    <citation type="submission" date="2021-04" db="EMBL/GenBank/DDBJ databases">
        <authorList>
            <consortium name="Molecular Ecology Group"/>
        </authorList>
    </citation>
    <scope>NUCLEOTIDE SEQUENCE</scope>
</reference>
<evidence type="ECO:0000313" key="4">
    <source>
        <dbReference type="Proteomes" id="UP000678393"/>
    </source>
</evidence>
<dbReference type="GO" id="GO:0000175">
    <property type="term" value="F:3'-5'-RNA exonuclease activity"/>
    <property type="evidence" value="ECO:0007669"/>
    <property type="project" value="TreeGrafter"/>
</dbReference>
<dbReference type="PANTHER" id="PTHR12121">
    <property type="entry name" value="CARBON CATABOLITE REPRESSOR PROTEIN 4"/>
    <property type="match status" value="1"/>
</dbReference>
<feature type="compositionally biased region" description="Basic residues" evidence="1">
    <location>
        <begin position="383"/>
        <end position="393"/>
    </location>
</feature>
<accession>A0A8S3YR57</accession>
<comment type="caution">
    <text evidence="3">The sequence shown here is derived from an EMBL/GenBank/DDBJ whole genome shotgun (WGS) entry which is preliminary data.</text>
</comment>
<sequence length="895" mass="100052">AAAPVSHQTGTEAKGIFTRGNIVASQNQLRATRSASVKSKIMSSQIDSSDRTDASVSGHVNDCQSEHTKTRFKSKNRKTRGYQCEQGRTINANQNEHDRSINANQNEHGRNRNANQNEHGRNRNANQNEHGRNRNANQNEHGETRNSNQNEHGGGKNANHSEHGGSRNVNQSELNRTRSDSKKRKTRGNQIEHSRTRATDQSELDENRNAKLSGCRSKNANDPEHGKGRSDPGKKMTGDFCSEHTNTEGTSTESKYSGCQGKHMVAQSATVTSKHDFASPVQGPFLTRTVHGAPDLGTGNQGGPGGRTVDRPAGEGIKTKKRRKRKRHASESETNCTSNRSREKTKAGDVFLHKKEDSRTKEQSSLEEGEIIDGGSSPLVRCQAHRKRRRHSYKAHDNESMTTSAPKKFTGKVEIVRQITDTPRGWQTVRQARRQAGGMEIKVMSYNILSQDLMNKHMYLYSKCRNQDLKWDNRGAALLTQIIAHGADIVCLQEVEKDHWLQDIRDTLAEQGYAGVYKKQSGDNTHGCAILFQTSKFKQLKSIPVEFMKGGILDRHNVGLILLLQPRQHVYGGQVKKICVATTHLLFNPRRGDVKLAQLMVLLAEIDKHAYLDDQPGRCPVNDSSKLDQESQSGGPGCSLQFDQGAASSYETQQENVSARYCPIILCGDFNMEPLCDLYQFITNGYLKYDQRIARLVCGQEEGRWGGTDRLVDSKLLPSGLDICETCQYLHVLKERWNRGGVSQSQPLPSVNSGQVWHSMNFQSVYTHFLGKGYRNREISTHHNNSSCTVDYIFYSQTATRHQRHAHGTGSNNSDSTVQVDGSQLDTQPDDSVRNRDIAAAVIDTDMGKDTVKEPLELIARYRLLKHKEVTKFGFMPNSVFPSDHLCLIAKFLLQ</sequence>
<keyword evidence="4" id="KW-1185">Reference proteome</keyword>
<dbReference type="Pfam" id="PF03372">
    <property type="entry name" value="Exo_endo_phos"/>
    <property type="match status" value="1"/>
</dbReference>
<feature type="non-terminal residue" evidence="3">
    <location>
        <position position="895"/>
    </location>
</feature>
<evidence type="ECO:0000259" key="2">
    <source>
        <dbReference type="Pfam" id="PF03372"/>
    </source>
</evidence>
<dbReference type="InterPro" id="IPR005135">
    <property type="entry name" value="Endo/exonuclease/phosphatase"/>
</dbReference>
<protein>
    <recommendedName>
        <fullName evidence="2">Endonuclease/exonuclease/phosphatase domain-containing protein</fullName>
    </recommendedName>
</protein>
<dbReference type="PANTHER" id="PTHR12121:SF34">
    <property type="entry name" value="PROTEIN ANGEL"/>
    <property type="match status" value="1"/>
</dbReference>
<dbReference type="AlphaFoldDB" id="A0A8S3YR57"/>
<evidence type="ECO:0000313" key="3">
    <source>
        <dbReference type="EMBL" id="CAG5119313.1"/>
    </source>
</evidence>